<feature type="signal peptide" evidence="2">
    <location>
        <begin position="1"/>
        <end position="18"/>
    </location>
</feature>
<feature type="region of interest" description="Disordered" evidence="1">
    <location>
        <begin position="172"/>
        <end position="195"/>
    </location>
</feature>
<evidence type="ECO:0000313" key="4">
    <source>
        <dbReference type="Proteomes" id="UP000799438"/>
    </source>
</evidence>
<reference evidence="3" key="1">
    <citation type="journal article" date="2020" name="Stud. Mycol.">
        <title>101 Dothideomycetes genomes: a test case for predicting lifestyles and emergence of pathogens.</title>
        <authorList>
            <person name="Haridas S."/>
            <person name="Albert R."/>
            <person name="Binder M."/>
            <person name="Bloem J."/>
            <person name="Labutti K."/>
            <person name="Salamov A."/>
            <person name="Andreopoulos B."/>
            <person name="Baker S."/>
            <person name="Barry K."/>
            <person name="Bills G."/>
            <person name="Bluhm B."/>
            <person name="Cannon C."/>
            <person name="Castanera R."/>
            <person name="Culley D."/>
            <person name="Daum C."/>
            <person name="Ezra D."/>
            <person name="Gonzalez J."/>
            <person name="Henrissat B."/>
            <person name="Kuo A."/>
            <person name="Liang C."/>
            <person name="Lipzen A."/>
            <person name="Lutzoni F."/>
            <person name="Magnuson J."/>
            <person name="Mondo S."/>
            <person name="Nolan M."/>
            <person name="Ohm R."/>
            <person name="Pangilinan J."/>
            <person name="Park H.-J."/>
            <person name="Ramirez L."/>
            <person name="Alfaro M."/>
            <person name="Sun H."/>
            <person name="Tritt A."/>
            <person name="Yoshinaga Y."/>
            <person name="Zwiers L.-H."/>
            <person name="Turgeon B."/>
            <person name="Goodwin S."/>
            <person name="Spatafora J."/>
            <person name="Crous P."/>
            <person name="Grigoriev I."/>
        </authorList>
    </citation>
    <scope>NUCLEOTIDE SEQUENCE</scope>
    <source>
        <strain evidence="3">CBS 121167</strain>
    </source>
</reference>
<dbReference type="GeneID" id="54301248"/>
<dbReference type="OrthoDB" id="2153847at2759"/>
<feature type="region of interest" description="Disordered" evidence="1">
    <location>
        <begin position="255"/>
        <end position="315"/>
    </location>
</feature>
<dbReference type="EMBL" id="ML995474">
    <property type="protein sequence ID" value="KAF2147192.1"/>
    <property type="molecule type" value="Genomic_DNA"/>
</dbReference>
<evidence type="ECO:0000313" key="3">
    <source>
        <dbReference type="EMBL" id="KAF2147192.1"/>
    </source>
</evidence>
<sequence>MKQSYLFTLSLALVTVTASPVLRHKLVRREVPQEHSHEQFLRTVGKSLQEDNPDDIGDPVFALLGNAAAKKGLGKISDPDCLQQATADQAFTNAKAADDVDGMTAALVYRALERNSASVGATSKECTSIKAKNPEIAALTQHQDPASDGAAKKNKEVTLELAKQIASIGGDPQTALKAGTFKPGKKDDPTAAGNSCDDANDAEGCIFTQGLLVEDATPDEIKAAVAGTTGTSTSGNSAASNGTSVAAAGATPSAASVATGSTSTSNSNSNSNSKASSSKLDIGSATNPTIEFGPGFDNRKEDSFQPADKDEFTHGSATGVGIVTDFICQQLSDKFKASDVAIDACNQGAEAAKNKEGQAAANAFNSALGF</sequence>
<protein>
    <recommendedName>
        <fullName evidence="5">Cell wall protein</fullName>
    </recommendedName>
</protein>
<dbReference type="Proteomes" id="UP000799438">
    <property type="component" value="Unassembled WGS sequence"/>
</dbReference>
<feature type="chain" id="PRO_5025610823" description="Cell wall protein" evidence="2">
    <location>
        <begin position="19"/>
        <end position="370"/>
    </location>
</feature>
<feature type="compositionally biased region" description="Low complexity" evidence="1">
    <location>
        <begin position="255"/>
        <end position="279"/>
    </location>
</feature>
<gene>
    <name evidence="3" type="ORF">K452DRAFT_314404</name>
</gene>
<dbReference type="RefSeq" id="XP_033402900.1">
    <property type="nucleotide sequence ID" value="XM_033543751.1"/>
</dbReference>
<evidence type="ECO:0008006" key="5">
    <source>
        <dbReference type="Google" id="ProtNLM"/>
    </source>
</evidence>
<name>A0A6A6BSU7_9PEZI</name>
<accession>A0A6A6BSU7</accession>
<dbReference type="AlphaFoldDB" id="A0A6A6BSU7"/>
<keyword evidence="4" id="KW-1185">Reference proteome</keyword>
<evidence type="ECO:0000256" key="1">
    <source>
        <dbReference type="SAM" id="MobiDB-lite"/>
    </source>
</evidence>
<organism evidence="3 4">
    <name type="scientific">Aplosporella prunicola CBS 121167</name>
    <dbReference type="NCBI Taxonomy" id="1176127"/>
    <lineage>
        <taxon>Eukaryota</taxon>
        <taxon>Fungi</taxon>
        <taxon>Dikarya</taxon>
        <taxon>Ascomycota</taxon>
        <taxon>Pezizomycotina</taxon>
        <taxon>Dothideomycetes</taxon>
        <taxon>Dothideomycetes incertae sedis</taxon>
        <taxon>Botryosphaeriales</taxon>
        <taxon>Aplosporellaceae</taxon>
        <taxon>Aplosporella</taxon>
    </lineage>
</organism>
<feature type="compositionally biased region" description="Basic and acidic residues" evidence="1">
    <location>
        <begin position="297"/>
        <end position="313"/>
    </location>
</feature>
<evidence type="ECO:0000256" key="2">
    <source>
        <dbReference type="SAM" id="SignalP"/>
    </source>
</evidence>
<proteinExistence type="predicted"/>
<keyword evidence="2" id="KW-0732">Signal</keyword>